<comment type="caution">
    <text evidence="2">The sequence shown here is derived from an EMBL/GenBank/DDBJ whole genome shotgun (WGS) entry which is preliminary data.</text>
</comment>
<keyword evidence="1" id="KW-0472">Membrane</keyword>
<evidence type="ECO:0000313" key="2">
    <source>
        <dbReference type="EMBL" id="KAB0372752.1"/>
    </source>
</evidence>
<proteinExistence type="predicted"/>
<keyword evidence="3" id="KW-1185">Reference proteome</keyword>
<feature type="non-terminal residue" evidence="2">
    <location>
        <position position="1"/>
    </location>
</feature>
<dbReference type="PANTHER" id="PTHR18950:SF1">
    <property type="entry name" value="PROGESTERONE-INDUCED-BLOCKING FACTOR 1"/>
    <property type="match status" value="1"/>
</dbReference>
<organism evidence="2 3">
    <name type="scientific">Muntiacus reevesi</name>
    <name type="common">Reeves' muntjac</name>
    <name type="synonym">Cervus reevesi</name>
    <dbReference type="NCBI Taxonomy" id="9886"/>
    <lineage>
        <taxon>Eukaryota</taxon>
        <taxon>Metazoa</taxon>
        <taxon>Chordata</taxon>
        <taxon>Craniata</taxon>
        <taxon>Vertebrata</taxon>
        <taxon>Euteleostomi</taxon>
        <taxon>Mammalia</taxon>
        <taxon>Eutheria</taxon>
        <taxon>Laurasiatheria</taxon>
        <taxon>Artiodactyla</taxon>
        <taxon>Ruminantia</taxon>
        <taxon>Pecora</taxon>
        <taxon>Cervidae</taxon>
        <taxon>Muntiacinae</taxon>
        <taxon>Muntiacus</taxon>
    </lineage>
</organism>
<evidence type="ECO:0000313" key="3">
    <source>
        <dbReference type="Proteomes" id="UP000326062"/>
    </source>
</evidence>
<feature type="transmembrane region" description="Helical" evidence="1">
    <location>
        <begin position="153"/>
        <end position="170"/>
    </location>
</feature>
<dbReference type="InterPro" id="IPR026205">
    <property type="entry name" value="PIBF1"/>
</dbReference>
<protein>
    <submittedName>
        <fullName evidence="2">Uncharacterized protein</fullName>
    </submittedName>
</protein>
<name>A0A5N3XGH7_MUNRE</name>
<keyword evidence="1" id="KW-1133">Transmembrane helix</keyword>
<keyword evidence="1" id="KW-0812">Transmembrane</keyword>
<dbReference type="GO" id="GO:0060271">
    <property type="term" value="P:cilium assembly"/>
    <property type="evidence" value="ECO:0007669"/>
    <property type="project" value="TreeGrafter"/>
</dbReference>
<evidence type="ECO:0000256" key="1">
    <source>
        <dbReference type="SAM" id="Phobius"/>
    </source>
</evidence>
<reference evidence="2 3" key="1">
    <citation type="submission" date="2019-06" db="EMBL/GenBank/DDBJ databases">
        <title>Discovery of a novel chromosome fission-fusion reversal in muntjac.</title>
        <authorList>
            <person name="Mudd A.B."/>
            <person name="Bredeson J.V."/>
            <person name="Baum R."/>
            <person name="Hockemeyer D."/>
            <person name="Rokhsar D.S."/>
        </authorList>
    </citation>
    <scope>NUCLEOTIDE SEQUENCE [LARGE SCALE GENOMIC DNA]</scope>
    <source>
        <strain evidence="2">UCam_UCB_Mr</strain>
        <tissue evidence="2">Fibroblast cell line</tissue>
    </source>
</reference>
<accession>A0A5N3XGH7</accession>
<dbReference type="AlphaFoldDB" id="A0A5N3XGH7"/>
<dbReference type="EMBL" id="VCEB01000010">
    <property type="protein sequence ID" value="KAB0372752.1"/>
    <property type="molecule type" value="Genomic_DNA"/>
</dbReference>
<dbReference type="PANTHER" id="PTHR18950">
    <property type="entry name" value="PROGESTERONE-INDUCED BLOCKING FACTOR 1"/>
    <property type="match status" value="1"/>
</dbReference>
<sequence>YLYTITLVTIAKKWKQCLFNSSHEVAKVLQFQLQHHFFFLQLDRANSLLNQTQQPYRYLIESVRQRDSKIDSLKKCITELEKDELAAMKQIITHMRSKRSEDNLLFTKMESKNVTENQKSKTLNAPKEPEDNVFIPKPTLFKKEKMQISKKKFVLGVFCLFVAVCCSLAVPHGL</sequence>
<dbReference type="Proteomes" id="UP000326062">
    <property type="component" value="Chromosome 9"/>
</dbReference>
<dbReference type="GO" id="GO:0005815">
    <property type="term" value="C:microtubule organizing center"/>
    <property type="evidence" value="ECO:0007669"/>
    <property type="project" value="TreeGrafter"/>
</dbReference>
<gene>
    <name evidence="2" type="ORF">FD755_015505</name>
</gene>